<feature type="domain" description="DUF7168" evidence="3">
    <location>
        <begin position="303"/>
        <end position="391"/>
    </location>
</feature>
<evidence type="ECO:0000259" key="3">
    <source>
        <dbReference type="Pfam" id="PF23771"/>
    </source>
</evidence>
<dbReference type="Pfam" id="PF10979">
    <property type="entry name" value="DUF2786"/>
    <property type="match status" value="1"/>
</dbReference>
<evidence type="ECO:0000259" key="2">
    <source>
        <dbReference type="Pfam" id="PF10979"/>
    </source>
</evidence>
<evidence type="ECO:0000313" key="5">
    <source>
        <dbReference type="Proteomes" id="UP001501570"/>
    </source>
</evidence>
<feature type="region of interest" description="Disordered" evidence="1">
    <location>
        <begin position="1"/>
        <end position="56"/>
    </location>
</feature>
<gene>
    <name evidence="4" type="ORF">GCM10023322_26640</name>
</gene>
<protein>
    <submittedName>
        <fullName evidence="4">DUF2786 domain-containing protein</fullName>
    </submittedName>
</protein>
<name>A0ABP9RRL7_9ACTN</name>
<dbReference type="Proteomes" id="UP001501570">
    <property type="component" value="Unassembled WGS sequence"/>
</dbReference>
<keyword evidence="5" id="KW-1185">Reference proteome</keyword>
<organism evidence="4 5">
    <name type="scientific">Rugosimonospora acidiphila</name>
    <dbReference type="NCBI Taxonomy" id="556531"/>
    <lineage>
        <taxon>Bacteria</taxon>
        <taxon>Bacillati</taxon>
        <taxon>Actinomycetota</taxon>
        <taxon>Actinomycetes</taxon>
        <taxon>Micromonosporales</taxon>
        <taxon>Micromonosporaceae</taxon>
        <taxon>Rugosimonospora</taxon>
    </lineage>
</organism>
<evidence type="ECO:0000313" key="4">
    <source>
        <dbReference type="EMBL" id="GAA5184664.1"/>
    </source>
</evidence>
<sequence length="463" mass="50814">MWFPGGGWAETMGKNSRERHQAKRKADAGAARRRAAWTPGSQDPLGSFGPPPAPFQPQLAEQLIDQAVRAQDRRNAAELDRCRALLAAAPDGATGIQVVNRALLTALLAQVESAWLRGWQPADLVRAARREYTTRHGRLMVDAIAARMRGYSRATVDQAWQSQLTALDARVWWEHDDLYPTVWGERQGLDRAEVIATAIEVLHLLATLPRIQQVGPMPGGATPAASTPPADLDQRMLHRVRALLAKAESTDFPEEADALTAKAQELMARHRIDHVVLAATTGAQDQPVSRRVGIDNPYEAPKTLLLQVVAEANSCRAVWAKRYGFSTVVGFPADLDSTELMFTSLLVQATRAMTQTKPSLDRYGRNTTRSFRQSFLTSYAMRIGERLKAATEVVGQELTVSVGAVALLPVLAARDDAVRDAFDKQFPELTQRVANVNNREGWASGRAAADWASLHGRQAVARE</sequence>
<dbReference type="InterPro" id="IPR055592">
    <property type="entry name" value="DUF7168"/>
</dbReference>
<dbReference type="EMBL" id="BAABJQ010000006">
    <property type="protein sequence ID" value="GAA5184664.1"/>
    <property type="molecule type" value="Genomic_DNA"/>
</dbReference>
<reference evidence="5" key="1">
    <citation type="journal article" date="2019" name="Int. J. Syst. Evol. Microbiol.">
        <title>The Global Catalogue of Microorganisms (GCM) 10K type strain sequencing project: providing services to taxonomists for standard genome sequencing and annotation.</title>
        <authorList>
            <consortium name="The Broad Institute Genomics Platform"/>
            <consortium name="The Broad Institute Genome Sequencing Center for Infectious Disease"/>
            <person name="Wu L."/>
            <person name="Ma J."/>
        </authorList>
    </citation>
    <scope>NUCLEOTIDE SEQUENCE [LARGE SCALE GENOMIC DNA]</scope>
    <source>
        <strain evidence="5">JCM 18304</strain>
    </source>
</reference>
<dbReference type="Pfam" id="PF23771">
    <property type="entry name" value="DUF7168"/>
    <property type="match status" value="1"/>
</dbReference>
<proteinExistence type="predicted"/>
<comment type="caution">
    <text evidence="4">The sequence shown here is derived from an EMBL/GenBank/DDBJ whole genome shotgun (WGS) entry which is preliminary data.</text>
</comment>
<dbReference type="InterPro" id="IPR024498">
    <property type="entry name" value="DUF2786"/>
</dbReference>
<feature type="compositionally biased region" description="Basic and acidic residues" evidence="1">
    <location>
        <begin position="15"/>
        <end position="27"/>
    </location>
</feature>
<feature type="domain" description="DUF2786" evidence="2">
    <location>
        <begin position="235"/>
        <end position="274"/>
    </location>
</feature>
<evidence type="ECO:0000256" key="1">
    <source>
        <dbReference type="SAM" id="MobiDB-lite"/>
    </source>
</evidence>
<accession>A0ABP9RRL7</accession>